<evidence type="ECO:0000256" key="2">
    <source>
        <dbReference type="ARBA" id="ARBA00022490"/>
    </source>
</evidence>
<evidence type="ECO:0000256" key="3">
    <source>
        <dbReference type="ARBA" id="ARBA00022614"/>
    </source>
</evidence>
<evidence type="ECO:0000313" key="6">
    <source>
        <dbReference type="EMBL" id="CAK8684140.1"/>
    </source>
</evidence>
<dbReference type="SUPFAM" id="SSF52058">
    <property type="entry name" value="L domain-like"/>
    <property type="match status" value="1"/>
</dbReference>
<keyword evidence="4" id="KW-0677">Repeat</keyword>
<evidence type="ECO:0000313" key="7">
    <source>
        <dbReference type="Proteomes" id="UP001642483"/>
    </source>
</evidence>
<feature type="domain" description="U2A'/phosphoprotein 32 family A C-terminal" evidence="5">
    <location>
        <begin position="202"/>
        <end position="220"/>
    </location>
</feature>
<gene>
    <name evidence="6" type="ORF">CVLEPA_LOCUS15140</name>
</gene>
<evidence type="ECO:0000259" key="5">
    <source>
        <dbReference type="SMART" id="SM00446"/>
    </source>
</evidence>
<keyword evidence="7" id="KW-1185">Reference proteome</keyword>
<dbReference type="SMART" id="SM00446">
    <property type="entry name" value="LRRcap"/>
    <property type="match status" value="1"/>
</dbReference>
<proteinExistence type="predicted"/>
<dbReference type="EMBL" id="CAWYQH010000097">
    <property type="protein sequence ID" value="CAK8684140.1"/>
    <property type="molecule type" value="Genomic_DNA"/>
</dbReference>
<reference evidence="6 7" key="1">
    <citation type="submission" date="2024-02" db="EMBL/GenBank/DDBJ databases">
        <authorList>
            <person name="Daric V."/>
            <person name="Darras S."/>
        </authorList>
    </citation>
    <scope>NUCLEOTIDE SEQUENCE [LARGE SCALE GENOMIC DNA]</scope>
</reference>
<name>A0ABP0FX18_CLALP</name>
<dbReference type="Gene3D" id="3.80.10.10">
    <property type="entry name" value="Ribonuclease Inhibitor"/>
    <property type="match status" value="1"/>
</dbReference>
<protein>
    <recommendedName>
        <fullName evidence="5">U2A'/phosphoprotein 32 family A C-terminal domain-containing protein</fullName>
    </recommendedName>
</protein>
<keyword evidence="3" id="KW-0433">Leucine-rich repeat</keyword>
<accession>A0ABP0FX18</accession>
<organism evidence="6 7">
    <name type="scientific">Clavelina lepadiformis</name>
    <name type="common">Light-bulb sea squirt</name>
    <name type="synonym">Ascidia lepadiformis</name>
    <dbReference type="NCBI Taxonomy" id="159417"/>
    <lineage>
        <taxon>Eukaryota</taxon>
        <taxon>Metazoa</taxon>
        <taxon>Chordata</taxon>
        <taxon>Tunicata</taxon>
        <taxon>Ascidiacea</taxon>
        <taxon>Aplousobranchia</taxon>
        <taxon>Clavelinidae</taxon>
        <taxon>Clavelina</taxon>
    </lineage>
</organism>
<comment type="subcellular location">
    <subcellularLocation>
        <location evidence="1">Cytoplasm</location>
    </subcellularLocation>
</comment>
<dbReference type="Pfam" id="PF14580">
    <property type="entry name" value="LRR_9"/>
    <property type="match status" value="1"/>
</dbReference>
<dbReference type="PANTHER" id="PTHR46545">
    <property type="entry name" value="LEUCINE-RICH REPEAT-CONTAINING PROTEIN 51"/>
    <property type="match status" value="1"/>
</dbReference>
<comment type="caution">
    <text evidence="6">The sequence shown here is derived from an EMBL/GenBank/DDBJ whole genome shotgun (WGS) entry which is preliminary data.</text>
</comment>
<evidence type="ECO:0000256" key="1">
    <source>
        <dbReference type="ARBA" id="ARBA00004496"/>
    </source>
</evidence>
<keyword evidence="2" id="KW-0963">Cytoplasm</keyword>
<sequence length="254" mass="28819">MGDEGKEYKHYEVESVTSKRYSIGEVLANMKGEQEDEFDHKTGPPVDYSFRELRKMSDIARATPRDGPHPYVTIPVELPEQVTAPSVTPSGQRNDNADTGQAQKKYVKYCSKALRLSNNLLSSFDGFSKALQAVVDSPDTLEWIDLSFNDLTNISEALVQYKMVKVLYLHANVIDDMRQIDKLAALPNLKTLTLHGNMIDNAKGYRQYVITKIPQLQYLDFSRVTRADRDKAGTWLKLKIIGRGKKKKMVKTDE</sequence>
<dbReference type="Proteomes" id="UP001642483">
    <property type="component" value="Unassembled WGS sequence"/>
</dbReference>
<dbReference type="PANTHER" id="PTHR46545:SF1">
    <property type="entry name" value="LEUCINE-RICH REPEAT-CONTAINING PROTEIN 51"/>
    <property type="match status" value="1"/>
</dbReference>
<dbReference type="InterPro" id="IPR032675">
    <property type="entry name" value="LRR_dom_sf"/>
</dbReference>
<dbReference type="InterPro" id="IPR003603">
    <property type="entry name" value="U2A'_phosphoprotein32A_C"/>
</dbReference>
<evidence type="ECO:0000256" key="4">
    <source>
        <dbReference type="ARBA" id="ARBA00022737"/>
    </source>
</evidence>